<dbReference type="InterPro" id="IPR004358">
    <property type="entry name" value="Sig_transdc_His_kin-like_C"/>
</dbReference>
<evidence type="ECO:0000259" key="12">
    <source>
        <dbReference type="PROSITE" id="PS50885"/>
    </source>
</evidence>
<evidence type="ECO:0000313" key="14">
    <source>
        <dbReference type="Proteomes" id="UP000307999"/>
    </source>
</evidence>
<evidence type="ECO:0000256" key="2">
    <source>
        <dbReference type="ARBA" id="ARBA00004651"/>
    </source>
</evidence>
<accession>A0A4U1B3J0</accession>
<comment type="subcellular location">
    <subcellularLocation>
        <location evidence="2">Cell membrane</location>
        <topology evidence="2">Multi-pass membrane protein</topology>
    </subcellularLocation>
</comment>
<dbReference type="InterPro" id="IPR003661">
    <property type="entry name" value="HisK_dim/P_dom"/>
</dbReference>
<evidence type="ECO:0000256" key="3">
    <source>
        <dbReference type="ARBA" id="ARBA00012438"/>
    </source>
</evidence>
<dbReference type="SUPFAM" id="SSF47384">
    <property type="entry name" value="Homodimeric domain of signal transducing histidine kinase"/>
    <property type="match status" value="1"/>
</dbReference>
<dbReference type="Gene3D" id="3.30.565.10">
    <property type="entry name" value="Histidine kinase-like ATPase, C-terminal domain"/>
    <property type="match status" value="1"/>
</dbReference>
<proteinExistence type="predicted"/>
<dbReference type="RefSeq" id="WP_136736358.1">
    <property type="nucleotide sequence ID" value="NZ_SWDB01000029.1"/>
</dbReference>
<dbReference type="Pfam" id="PF00512">
    <property type="entry name" value="HisKA"/>
    <property type="match status" value="1"/>
</dbReference>
<gene>
    <name evidence="13" type="ORF">E8M12_11865</name>
</gene>
<dbReference type="InterPro" id="IPR050980">
    <property type="entry name" value="2C_sensor_his_kinase"/>
</dbReference>
<dbReference type="GO" id="GO:0005524">
    <property type="term" value="F:ATP binding"/>
    <property type="evidence" value="ECO:0007669"/>
    <property type="project" value="UniProtKB-KW"/>
</dbReference>
<dbReference type="AlphaFoldDB" id="A0A4U1B3J0"/>
<keyword evidence="4" id="KW-1003">Cell membrane</keyword>
<dbReference type="PANTHER" id="PTHR44936">
    <property type="entry name" value="SENSOR PROTEIN CREC"/>
    <property type="match status" value="1"/>
</dbReference>
<protein>
    <recommendedName>
        <fullName evidence="3">histidine kinase</fullName>
        <ecNumber evidence="3">2.7.13.3</ecNumber>
    </recommendedName>
</protein>
<keyword evidence="7" id="KW-0547">Nucleotide-binding</keyword>
<dbReference type="GO" id="GO:0000155">
    <property type="term" value="F:phosphorelay sensor kinase activity"/>
    <property type="evidence" value="ECO:0007669"/>
    <property type="project" value="InterPro"/>
</dbReference>
<organism evidence="13 14">
    <name type="scientific">Thalassotalea mangrovi</name>
    <dbReference type="NCBI Taxonomy" id="2572245"/>
    <lineage>
        <taxon>Bacteria</taxon>
        <taxon>Pseudomonadati</taxon>
        <taxon>Pseudomonadota</taxon>
        <taxon>Gammaproteobacteria</taxon>
        <taxon>Alteromonadales</taxon>
        <taxon>Colwelliaceae</taxon>
        <taxon>Thalassotalea</taxon>
    </lineage>
</organism>
<dbReference type="SMART" id="SM00388">
    <property type="entry name" value="HisKA"/>
    <property type="match status" value="1"/>
</dbReference>
<evidence type="ECO:0000259" key="11">
    <source>
        <dbReference type="PROSITE" id="PS50109"/>
    </source>
</evidence>
<dbReference type="OrthoDB" id="9804645at2"/>
<feature type="domain" description="HAMP" evidence="12">
    <location>
        <begin position="156"/>
        <end position="208"/>
    </location>
</feature>
<reference evidence="13 14" key="1">
    <citation type="submission" date="2019-04" db="EMBL/GenBank/DDBJ databases">
        <title>Thalassotalea guangxiensis sp. nov., isolated from sediment of the coastal wetland.</title>
        <authorList>
            <person name="Zheng S."/>
            <person name="Zhang D."/>
        </authorList>
    </citation>
    <scope>NUCLEOTIDE SEQUENCE [LARGE SCALE GENOMIC DNA]</scope>
    <source>
        <strain evidence="13 14">ZS-4</strain>
    </source>
</reference>
<dbReference type="CDD" id="cd00082">
    <property type="entry name" value="HisKA"/>
    <property type="match status" value="1"/>
</dbReference>
<keyword evidence="14" id="KW-1185">Reference proteome</keyword>
<keyword evidence="10" id="KW-0472">Membrane</keyword>
<evidence type="ECO:0000256" key="4">
    <source>
        <dbReference type="ARBA" id="ARBA00022475"/>
    </source>
</evidence>
<evidence type="ECO:0000256" key="1">
    <source>
        <dbReference type="ARBA" id="ARBA00000085"/>
    </source>
</evidence>
<dbReference type="CDD" id="cd06225">
    <property type="entry name" value="HAMP"/>
    <property type="match status" value="1"/>
</dbReference>
<feature type="transmembrane region" description="Helical" evidence="10">
    <location>
        <begin position="6"/>
        <end position="25"/>
    </location>
</feature>
<dbReference type="PROSITE" id="PS50885">
    <property type="entry name" value="HAMP"/>
    <property type="match status" value="1"/>
</dbReference>
<feature type="transmembrane region" description="Helical" evidence="10">
    <location>
        <begin position="137"/>
        <end position="156"/>
    </location>
</feature>
<name>A0A4U1B3J0_9GAMM</name>
<dbReference type="EMBL" id="SWDB01000029">
    <property type="protein sequence ID" value="TKB44341.1"/>
    <property type="molecule type" value="Genomic_DNA"/>
</dbReference>
<comment type="caution">
    <text evidence="13">The sequence shown here is derived from an EMBL/GenBank/DDBJ whole genome shotgun (WGS) entry which is preliminary data.</text>
</comment>
<evidence type="ECO:0000256" key="7">
    <source>
        <dbReference type="ARBA" id="ARBA00022741"/>
    </source>
</evidence>
<keyword evidence="6" id="KW-0808">Transferase</keyword>
<dbReference type="PROSITE" id="PS50109">
    <property type="entry name" value="HIS_KIN"/>
    <property type="match status" value="1"/>
</dbReference>
<evidence type="ECO:0000256" key="10">
    <source>
        <dbReference type="SAM" id="Phobius"/>
    </source>
</evidence>
<evidence type="ECO:0000256" key="9">
    <source>
        <dbReference type="ARBA" id="ARBA00022840"/>
    </source>
</evidence>
<dbReference type="InterPro" id="IPR036890">
    <property type="entry name" value="HATPase_C_sf"/>
</dbReference>
<dbReference type="InterPro" id="IPR003594">
    <property type="entry name" value="HATPase_dom"/>
</dbReference>
<keyword evidence="10" id="KW-1133">Transmembrane helix</keyword>
<dbReference type="InterPro" id="IPR036097">
    <property type="entry name" value="HisK_dim/P_sf"/>
</dbReference>
<evidence type="ECO:0000256" key="6">
    <source>
        <dbReference type="ARBA" id="ARBA00022679"/>
    </source>
</evidence>
<keyword evidence="5" id="KW-0597">Phosphoprotein</keyword>
<dbReference type="InterPro" id="IPR005467">
    <property type="entry name" value="His_kinase_dom"/>
</dbReference>
<dbReference type="GO" id="GO:0005886">
    <property type="term" value="C:plasma membrane"/>
    <property type="evidence" value="ECO:0007669"/>
    <property type="project" value="UniProtKB-SubCell"/>
</dbReference>
<dbReference type="PRINTS" id="PR00344">
    <property type="entry name" value="BCTRLSENSOR"/>
</dbReference>
<feature type="domain" description="Histidine kinase" evidence="11">
    <location>
        <begin position="216"/>
        <end position="428"/>
    </location>
</feature>
<keyword evidence="10" id="KW-0812">Transmembrane</keyword>
<sequence length="438" mass="49762">MNLGRSFFALFCLIILGLGILNWILDEFWSMQVEQDEESYTGYRTVLRAVEEDLLEQPVYQWANIVEQASLRYALPLKVEDRENIHLIAPDSNHIVFDNISVYYDDKNVTMFHVMEQEDKVLVLGPVKSPTRPRTAAIIRLVVVLALGLVLLVWIWPISRDLSKFDRALQQFKQGNYNAKVLNTHSSVIGPIAQTFNKMAGRINSLVTSHKELTNAVAHELRTPLARSRFSLEVLKAAREDTDREKYLENITNDITELEVLVKEMLVYASFENEQPNLSFSMGNLTELLRHQVHSASLHYDGSIELKPTESELLIEYDPHFLNRAVANLLENAVRYTKDRILVSVTADQKLCQICVEDNGEGVDDEFKKVIFDAFSRFDPSRHKDTGGLGLGLAITNKIMVWHHGSASVEDSAELGGAKFVIAWPRRQQGTFASDEEN</sequence>
<dbReference type="Gene3D" id="1.10.287.130">
    <property type="match status" value="1"/>
</dbReference>
<keyword evidence="9" id="KW-0067">ATP-binding</keyword>
<dbReference type="Gene3D" id="6.10.340.10">
    <property type="match status" value="1"/>
</dbReference>
<dbReference type="Pfam" id="PF02518">
    <property type="entry name" value="HATPase_c"/>
    <property type="match status" value="1"/>
</dbReference>
<dbReference type="PANTHER" id="PTHR44936:SF10">
    <property type="entry name" value="SENSOR PROTEIN RSTB"/>
    <property type="match status" value="1"/>
</dbReference>
<dbReference type="SUPFAM" id="SSF55874">
    <property type="entry name" value="ATPase domain of HSP90 chaperone/DNA topoisomerase II/histidine kinase"/>
    <property type="match status" value="1"/>
</dbReference>
<keyword evidence="8 13" id="KW-0418">Kinase</keyword>
<evidence type="ECO:0000256" key="5">
    <source>
        <dbReference type="ARBA" id="ARBA00022553"/>
    </source>
</evidence>
<comment type="catalytic activity">
    <reaction evidence="1">
        <text>ATP + protein L-histidine = ADP + protein N-phospho-L-histidine.</text>
        <dbReference type="EC" id="2.7.13.3"/>
    </reaction>
</comment>
<dbReference type="Proteomes" id="UP000307999">
    <property type="component" value="Unassembled WGS sequence"/>
</dbReference>
<dbReference type="EC" id="2.7.13.3" evidence="3"/>
<dbReference type="SMART" id="SM00387">
    <property type="entry name" value="HATPase_c"/>
    <property type="match status" value="1"/>
</dbReference>
<dbReference type="InterPro" id="IPR003660">
    <property type="entry name" value="HAMP_dom"/>
</dbReference>
<evidence type="ECO:0000256" key="8">
    <source>
        <dbReference type="ARBA" id="ARBA00022777"/>
    </source>
</evidence>
<evidence type="ECO:0000313" key="13">
    <source>
        <dbReference type="EMBL" id="TKB44341.1"/>
    </source>
</evidence>